<feature type="compositionally biased region" description="Gly residues" evidence="1">
    <location>
        <begin position="1"/>
        <end position="21"/>
    </location>
</feature>
<evidence type="ECO:0000313" key="3">
    <source>
        <dbReference type="Proteomes" id="UP000215305"/>
    </source>
</evidence>
<evidence type="ECO:0000256" key="1">
    <source>
        <dbReference type="SAM" id="MobiDB-lite"/>
    </source>
</evidence>
<sequence length="120" mass="12244">MTPGAGAGGPLGTSGGGGFKKGGFKSSFTTVKGPVSATVSTRKNVLGDDDDADEAAEAGELSEFARTKPGQNTDAQPDNAESDTDEEYTSGGMGASYYDPRKPTDCSSRCPGFQHELTIA</sequence>
<evidence type="ECO:0000313" key="2">
    <source>
        <dbReference type="EMBL" id="RHZ63213.1"/>
    </source>
</evidence>
<dbReference type="Proteomes" id="UP000215305">
    <property type="component" value="Unassembled WGS sequence"/>
</dbReference>
<dbReference type="OrthoDB" id="4822at2759"/>
<dbReference type="RefSeq" id="XP_026617075.1">
    <property type="nucleotide sequence ID" value="XM_026757831.1"/>
</dbReference>
<dbReference type="STRING" id="41047.A0A397HPW6"/>
<proteinExistence type="predicted"/>
<dbReference type="GeneID" id="38126186"/>
<dbReference type="AlphaFoldDB" id="A0A397HPW6"/>
<gene>
    <name evidence="2" type="ORF">CDV56_104212</name>
</gene>
<organism evidence="2 3">
    <name type="scientific">Aspergillus thermomutatus</name>
    <name type="common">Neosartorya pseudofischeri</name>
    <dbReference type="NCBI Taxonomy" id="41047"/>
    <lineage>
        <taxon>Eukaryota</taxon>
        <taxon>Fungi</taxon>
        <taxon>Dikarya</taxon>
        <taxon>Ascomycota</taxon>
        <taxon>Pezizomycotina</taxon>
        <taxon>Eurotiomycetes</taxon>
        <taxon>Eurotiomycetidae</taxon>
        <taxon>Eurotiales</taxon>
        <taxon>Aspergillaceae</taxon>
        <taxon>Aspergillus</taxon>
        <taxon>Aspergillus subgen. Fumigati</taxon>
    </lineage>
</organism>
<protein>
    <submittedName>
        <fullName evidence="2">Uncharacterized protein</fullName>
    </submittedName>
</protein>
<dbReference type="EMBL" id="NKHU02000030">
    <property type="protein sequence ID" value="RHZ63213.1"/>
    <property type="molecule type" value="Genomic_DNA"/>
</dbReference>
<name>A0A397HPW6_ASPTH</name>
<feature type="region of interest" description="Disordered" evidence="1">
    <location>
        <begin position="1"/>
        <end position="112"/>
    </location>
</feature>
<accession>A0A397HPW6</accession>
<comment type="caution">
    <text evidence="2">The sequence shown here is derived from an EMBL/GenBank/DDBJ whole genome shotgun (WGS) entry which is preliminary data.</text>
</comment>
<reference evidence="2" key="1">
    <citation type="submission" date="2018-08" db="EMBL/GenBank/DDBJ databases">
        <title>Draft genome sequence of azole-resistant Aspergillus thermomutatus (Neosartorya pseudofischeri) strain HMR AF 39, isolated from a human nasal aspirate.</title>
        <authorList>
            <person name="Parent-Michaud M."/>
            <person name="Dufresne P.J."/>
            <person name="Fournier E."/>
            <person name="Martineau C."/>
            <person name="Moreira S."/>
            <person name="Perkins V."/>
            <person name="De Repentigny L."/>
            <person name="Dufresne S.F."/>
        </authorList>
    </citation>
    <scope>NUCLEOTIDE SEQUENCE [LARGE SCALE GENOMIC DNA]</scope>
    <source>
        <strain evidence="2">HMR AF 39</strain>
    </source>
</reference>
<feature type="compositionally biased region" description="Acidic residues" evidence="1">
    <location>
        <begin position="47"/>
        <end position="57"/>
    </location>
</feature>
<keyword evidence="3" id="KW-1185">Reference proteome</keyword>
<dbReference type="VEuPathDB" id="FungiDB:CDV56_104212"/>